<dbReference type="GO" id="GO:0006357">
    <property type="term" value="P:regulation of transcription by RNA polymerase II"/>
    <property type="evidence" value="ECO:0007669"/>
    <property type="project" value="TreeGrafter"/>
</dbReference>
<feature type="domain" description="HAT C-terminal dimerisation" evidence="2">
    <location>
        <begin position="193"/>
        <end position="269"/>
    </location>
</feature>
<proteinExistence type="predicted"/>
<dbReference type="PANTHER" id="PTHR46169">
    <property type="entry name" value="DNA REPLICATION-RELATED ELEMENT FACTOR, ISOFORM A"/>
    <property type="match status" value="1"/>
</dbReference>
<dbReference type="GO" id="GO:0046983">
    <property type="term" value="F:protein dimerization activity"/>
    <property type="evidence" value="ECO:0007669"/>
    <property type="project" value="InterPro"/>
</dbReference>
<evidence type="ECO:0000256" key="1">
    <source>
        <dbReference type="SAM" id="MobiDB-lite"/>
    </source>
</evidence>
<dbReference type="AlphaFoldDB" id="A0A8T0AGY1"/>
<sequence>MNEAHITCAEEVLKALKPIRNATLVMSEESMPTLSVIAPLYSKLVMGSEESPDDTKSAKDIKAAIAQDLGKRYANERKTLCMASALDPRFKDLPFLSEMEIKETYSRMTDAVVAAIKKQQNQEAREVEETDQSKDVEDHLSDYEDGSAYTSLQPIKRPRKSCTLADLLGMVFATSENNMAPKSAHDTAASEIKRFREEKPLPLQENPLSWWKEHEDAYPELSKLAKGFLCIPGTSVTCGKRRGGDIVTAHRSALTSEHIDQLIFLQKNLDIK</sequence>
<dbReference type="EMBL" id="JABFDY010000023">
    <property type="protein sequence ID" value="KAF7689986.1"/>
    <property type="molecule type" value="Genomic_DNA"/>
</dbReference>
<dbReference type="Proteomes" id="UP000606274">
    <property type="component" value="Unassembled WGS sequence"/>
</dbReference>
<accession>A0A8T0AGY1</accession>
<evidence type="ECO:0000313" key="4">
    <source>
        <dbReference type="Proteomes" id="UP000606274"/>
    </source>
</evidence>
<dbReference type="PANTHER" id="PTHR46169:SF29">
    <property type="entry name" value="DNA REPLICATION-RELATED ELEMENT FACTOR, ISOFORM A"/>
    <property type="match status" value="1"/>
</dbReference>
<name>A0A8T0AGY1_SILME</name>
<dbReference type="InterPro" id="IPR012337">
    <property type="entry name" value="RNaseH-like_sf"/>
</dbReference>
<dbReference type="InterPro" id="IPR008906">
    <property type="entry name" value="HATC_C_dom"/>
</dbReference>
<keyword evidence="4" id="KW-1185">Reference proteome</keyword>
<dbReference type="Pfam" id="PF05699">
    <property type="entry name" value="Dimer_Tnp_hAT"/>
    <property type="match status" value="1"/>
</dbReference>
<organism evidence="3 4">
    <name type="scientific">Silurus meridionalis</name>
    <name type="common">Southern catfish</name>
    <name type="synonym">Silurus soldatovi meridionalis</name>
    <dbReference type="NCBI Taxonomy" id="175797"/>
    <lineage>
        <taxon>Eukaryota</taxon>
        <taxon>Metazoa</taxon>
        <taxon>Chordata</taxon>
        <taxon>Craniata</taxon>
        <taxon>Vertebrata</taxon>
        <taxon>Euteleostomi</taxon>
        <taxon>Actinopterygii</taxon>
        <taxon>Neopterygii</taxon>
        <taxon>Teleostei</taxon>
        <taxon>Ostariophysi</taxon>
        <taxon>Siluriformes</taxon>
        <taxon>Siluridae</taxon>
        <taxon>Silurus</taxon>
    </lineage>
</organism>
<reference evidence="3" key="1">
    <citation type="submission" date="2020-08" db="EMBL/GenBank/DDBJ databases">
        <title>Chromosome-level assembly of Southern catfish (Silurus meridionalis) provides insights into visual adaptation to the nocturnal and benthic lifestyles.</title>
        <authorList>
            <person name="Zhang Y."/>
            <person name="Wang D."/>
            <person name="Peng Z."/>
        </authorList>
    </citation>
    <scope>NUCLEOTIDE SEQUENCE</scope>
    <source>
        <strain evidence="3">SWU-2019-XX</strain>
        <tissue evidence="3">Muscle</tissue>
    </source>
</reference>
<dbReference type="GO" id="GO:0005634">
    <property type="term" value="C:nucleus"/>
    <property type="evidence" value="ECO:0007669"/>
    <property type="project" value="TreeGrafter"/>
</dbReference>
<gene>
    <name evidence="3" type="ORF">HF521_011790</name>
</gene>
<dbReference type="SUPFAM" id="SSF53098">
    <property type="entry name" value="Ribonuclease H-like"/>
    <property type="match status" value="1"/>
</dbReference>
<feature type="region of interest" description="Disordered" evidence="1">
    <location>
        <begin position="121"/>
        <end position="143"/>
    </location>
</feature>
<dbReference type="InterPro" id="IPR052717">
    <property type="entry name" value="Vacuolar_transposase_reg"/>
</dbReference>
<evidence type="ECO:0000313" key="3">
    <source>
        <dbReference type="EMBL" id="KAF7689986.1"/>
    </source>
</evidence>
<comment type="caution">
    <text evidence="3">The sequence shown here is derived from an EMBL/GenBank/DDBJ whole genome shotgun (WGS) entry which is preliminary data.</text>
</comment>
<protein>
    <recommendedName>
        <fullName evidence="2">HAT C-terminal dimerisation domain-containing protein</fullName>
    </recommendedName>
</protein>
<feature type="compositionally biased region" description="Basic and acidic residues" evidence="1">
    <location>
        <begin position="123"/>
        <end position="142"/>
    </location>
</feature>
<evidence type="ECO:0000259" key="2">
    <source>
        <dbReference type="Pfam" id="PF05699"/>
    </source>
</evidence>